<dbReference type="InterPro" id="IPR011262">
    <property type="entry name" value="DNA-dir_RNA_pol_insert"/>
</dbReference>
<evidence type="ECO:0000256" key="1">
    <source>
        <dbReference type="ARBA" id="ARBA00022478"/>
    </source>
</evidence>
<keyword evidence="6" id="KW-1185">Reference proteome</keyword>
<keyword evidence="1" id="KW-0240">DNA-directed RNA polymerase</keyword>
<dbReference type="SMART" id="SM00662">
    <property type="entry name" value="RPOLD"/>
    <property type="match status" value="1"/>
</dbReference>
<dbReference type="SMR" id="A2F4R6"/>
<dbReference type="InterPro" id="IPR036603">
    <property type="entry name" value="RBP11-like"/>
</dbReference>
<dbReference type="VEuPathDB" id="TrichDB:TVAG_328410"/>
<sequence>MAAQRPTSDTSSPQIFVTAKTSNSIEFRLMNVSRHFANALRRVMIAEVPTLAVDTVEFFQNTSPLPDEYIAHRLALIPFVSEDADKFFYHSQCNCDGSQLGYCPNCTVIYTIDAHCEPESDSVVEVTSNDLKLIAPHKWADKSTMGSIHIGVKPATLFANGDSNPQPVTITKLAPGQTLRLAAYIRKGIGRNHAKWSPVCVSTYHQVASIDFREAYKQIMDQKEKEEVVASCPKKCLKMGLDDNIQVANFEDCTFCNQCIRTAEVHGHKDAIVIQSKRGLFVFNVETIGSLSPENVVTRGFQALTNKLDQFKKNVDELQITY</sequence>
<dbReference type="Proteomes" id="UP000001542">
    <property type="component" value="Unassembled WGS sequence"/>
</dbReference>
<comment type="similarity">
    <text evidence="3">Belongs to the archaeal Rpo3/eukaryotic RPB3 RNA polymerase subunit family.</text>
</comment>
<dbReference type="InParanoid" id="A2F4R6"/>
<dbReference type="EMBL" id="DS113614">
    <property type="protein sequence ID" value="EAY00079.1"/>
    <property type="molecule type" value="Genomic_DNA"/>
</dbReference>
<dbReference type="FunCoup" id="A2F4R6">
    <property type="interactions" value="482"/>
</dbReference>
<keyword evidence="2" id="KW-0804">Transcription</keyword>
<dbReference type="Gene3D" id="2.170.120.12">
    <property type="entry name" value="DNA-directed RNA polymerase, insert domain"/>
    <property type="match status" value="1"/>
</dbReference>
<dbReference type="InterPro" id="IPR050518">
    <property type="entry name" value="Rpo3/RPB3_RNA_Pol_subunit"/>
</dbReference>
<dbReference type="Gene3D" id="3.30.1360.10">
    <property type="entry name" value="RNA polymerase, RBP11-like subunit"/>
    <property type="match status" value="1"/>
</dbReference>
<dbReference type="CDD" id="cd07031">
    <property type="entry name" value="RNAP_II_RPB3"/>
    <property type="match status" value="1"/>
</dbReference>
<dbReference type="Pfam" id="PF01193">
    <property type="entry name" value="RNA_pol_L"/>
    <property type="match status" value="1"/>
</dbReference>
<feature type="domain" description="DNA-directed RNA polymerase RpoA/D/Rpb3-type" evidence="4">
    <location>
        <begin position="24"/>
        <end position="314"/>
    </location>
</feature>
<evidence type="ECO:0000313" key="5">
    <source>
        <dbReference type="EMBL" id="EAY00079.1"/>
    </source>
</evidence>
<dbReference type="PROSITE" id="PS00446">
    <property type="entry name" value="RNA_POL_D_30KD"/>
    <property type="match status" value="1"/>
</dbReference>
<protein>
    <submittedName>
        <fullName evidence="5">RNA polymerase Rpb3/Rpb11 dimerisation domain containing protein</fullName>
    </submittedName>
</protein>
<dbReference type="RefSeq" id="XP_001313008.1">
    <property type="nucleotide sequence ID" value="XM_001313007.1"/>
</dbReference>
<evidence type="ECO:0000256" key="3">
    <source>
        <dbReference type="ARBA" id="ARBA00025804"/>
    </source>
</evidence>
<evidence type="ECO:0000313" key="6">
    <source>
        <dbReference type="Proteomes" id="UP000001542"/>
    </source>
</evidence>
<accession>A2F4R6</accession>
<evidence type="ECO:0000259" key="4">
    <source>
        <dbReference type="SMART" id="SM00662"/>
    </source>
</evidence>
<organism evidence="5 6">
    <name type="scientific">Trichomonas vaginalis (strain ATCC PRA-98 / G3)</name>
    <dbReference type="NCBI Taxonomy" id="412133"/>
    <lineage>
        <taxon>Eukaryota</taxon>
        <taxon>Metamonada</taxon>
        <taxon>Parabasalia</taxon>
        <taxon>Trichomonadida</taxon>
        <taxon>Trichomonadidae</taxon>
        <taxon>Trichomonas</taxon>
    </lineage>
</organism>
<dbReference type="AlphaFoldDB" id="A2F4R6"/>
<dbReference type="VEuPathDB" id="TrichDB:TVAGG3_0148730"/>
<name>A2F4R6_TRIV3</name>
<gene>
    <name evidence="5" type="ORF">TVAG_328410</name>
</gene>
<proteinExistence type="inferred from homology"/>
<dbReference type="eggNOG" id="KOG1522">
    <property type="taxonomic scope" value="Eukaryota"/>
</dbReference>
<dbReference type="InterPro" id="IPR036643">
    <property type="entry name" value="RNApol_insert_sf"/>
</dbReference>
<dbReference type="InterPro" id="IPR022842">
    <property type="entry name" value="RNAP_Rpo3/Rpb3/RPAC1"/>
</dbReference>
<reference evidence="5" key="2">
    <citation type="journal article" date="2007" name="Science">
        <title>Draft genome sequence of the sexually transmitted pathogen Trichomonas vaginalis.</title>
        <authorList>
            <person name="Carlton J.M."/>
            <person name="Hirt R.P."/>
            <person name="Silva J.C."/>
            <person name="Delcher A.L."/>
            <person name="Schatz M."/>
            <person name="Zhao Q."/>
            <person name="Wortman J.R."/>
            <person name="Bidwell S.L."/>
            <person name="Alsmark U.C.M."/>
            <person name="Besteiro S."/>
            <person name="Sicheritz-Ponten T."/>
            <person name="Noel C.J."/>
            <person name="Dacks J.B."/>
            <person name="Foster P.G."/>
            <person name="Simillion C."/>
            <person name="Van de Peer Y."/>
            <person name="Miranda-Saavedra D."/>
            <person name="Barton G.J."/>
            <person name="Westrop G.D."/>
            <person name="Mueller S."/>
            <person name="Dessi D."/>
            <person name="Fiori P.L."/>
            <person name="Ren Q."/>
            <person name="Paulsen I."/>
            <person name="Zhang H."/>
            <person name="Bastida-Corcuera F.D."/>
            <person name="Simoes-Barbosa A."/>
            <person name="Brown M.T."/>
            <person name="Hayes R.D."/>
            <person name="Mukherjee M."/>
            <person name="Okumura C.Y."/>
            <person name="Schneider R."/>
            <person name="Smith A.J."/>
            <person name="Vanacova S."/>
            <person name="Villalvazo M."/>
            <person name="Haas B.J."/>
            <person name="Pertea M."/>
            <person name="Feldblyum T.V."/>
            <person name="Utterback T.R."/>
            <person name="Shu C.L."/>
            <person name="Osoegawa K."/>
            <person name="de Jong P.J."/>
            <person name="Hrdy I."/>
            <person name="Horvathova L."/>
            <person name="Zubacova Z."/>
            <person name="Dolezal P."/>
            <person name="Malik S.B."/>
            <person name="Logsdon J.M. Jr."/>
            <person name="Henze K."/>
            <person name="Gupta A."/>
            <person name="Wang C.C."/>
            <person name="Dunne R.L."/>
            <person name="Upcroft J.A."/>
            <person name="Upcroft P."/>
            <person name="White O."/>
            <person name="Salzberg S.L."/>
            <person name="Tang P."/>
            <person name="Chiu C.-H."/>
            <person name="Lee Y.-S."/>
            <person name="Embley T.M."/>
            <person name="Coombs G.H."/>
            <person name="Mottram J.C."/>
            <person name="Tachezy J."/>
            <person name="Fraser-Liggett C.M."/>
            <person name="Johnson P.J."/>
        </authorList>
    </citation>
    <scope>NUCLEOTIDE SEQUENCE [LARGE SCALE GENOMIC DNA]</scope>
    <source>
        <strain evidence="5">G3</strain>
    </source>
</reference>
<dbReference type="OMA" id="DETKFHF"/>
<dbReference type="HAMAP" id="MF_00320">
    <property type="entry name" value="RNApol_arch_Rpo3"/>
    <property type="match status" value="1"/>
</dbReference>
<dbReference type="GO" id="GO:0046983">
    <property type="term" value="F:protein dimerization activity"/>
    <property type="evidence" value="ECO:0007669"/>
    <property type="project" value="InterPro"/>
</dbReference>
<dbReference type="InterPro" id="IPR001514">
    <property type="entry name" value="DNA-dir_RNA_pol_30-40kDasu_CS"/>
</dbReference>
<dbReference type="SUPFAM" id="SSF56553">
    <property type="entry name" value="Insert subdomain of RNA polymerase alpha subunit"/>
    <property type="match status" value="1"/>
</dbReference>
<dbReference type="OrthoDB" id="270173at2759"/>
<dbReference type="Pfam" id="PF01000">
    <property type="entry name" value="RNA_pol_A_bac"/>
    <property type="match status" value="1"/>
</dbReference>
<dbReference type="PANTHER" id="PTHR11800:SF2">
    <property type="entry name" value="DNA-DIRECTED RNA POLYMERASE II SUBUNIT RPB3"/>
    <property type="match status" value="1"/>
</dbReference>
<dbReference type="SUPFAM" id="SSF55257">
    <property type="entry name" value="RBP11-like subunits of RNA polymerase"/>
    <property type="match status" value="1"/>
</dbReference>
<dbReference type="KEGG" id="tva:4757906"/>
<dbReference type="STRING" id="5722.A2F4R6"/>
<reference evidence="5" key="1">
    <citation type="submission" date="2006-10" db="EMBL/GenBank/DDBJ databases">
        <authorList>
            <person name="Amadeo P."/>
            <person name="Zhao Q."/>
            <person name="Wortman J."/>
            <person name="Fraser-Liggett C."/>
            <person name="Carlton J."/>
        </authorList>
    </citation>
    <scope>NUCLEOTIDE SEQUENCE</scope>
    <source>
        <strain evidence="5">G3</strain>
    </source>
</reference>
<dbReference type="GO" id="GO:0006366">
    <property type="term" value="P:transcription by RNA polymerase II"/>
    <property type="evidence" value="ECO:0000318"/>
    <property type="project" value="GO_Central"/>
</dbReference>
<dbReference type="GO" id="GO:0003677">
    <property type="term" value="F:DNA binding"/>
    <property type="evidence" value="ECO:0007669"/>
    <property type="project" value="InterPro"/>
</dbReference>
<dbReference type="PANTHER" id="PTHR11800">
    <property type="entry name" value="DNA-DIRECTED RNA POLYMERASE"/>
    <property type="match status" value="1"/>
</dbReference>
<dbReference type="InterPro" id="IPR011263">
    <property type="entry name" value="DNA-dir_RNA_pol_RpoA/D/Rpb3"/>
</dbReference>
<dbReference type="GO" id="GO:0003899">
    <property type="term" value="F:DNA-directed RNA polymerase activity"/>
    <property type="evidence" value="ECO:0007669"/>
    <property type="project" value="InterPro"/>
</dbReference>
<dbReference type="GO" id="GO:0005665">
    <property type="term" value="C:RNA polymerase II, core complex"/>
    <property type="evidence" value="ECO:0000318"/>
    <property type="project" value="GO_Central"/>
</dbReference>
<evidence type="ECO:0000256" key="2">
    <source>
        <dbReference type="ARBA" id="ARBA00023163"/>
    </source>
</evidence>